<feature type="transmembrane region" description="Helical" evidence="1">
    <location>
        <begin position="183"/>
        <end position="203"/>
    </location>
</feature>
<feature type="transmembrane region" description="Helical" evidence="1">
    <location>
        <begin position="155"/>
        <end position="176"/>
    </location>
</feature>
<dbReference type="AlphaFoldDB" id="A0A2P2CGT7"/>
<dbReference type="EMBL" id="CZKA01000067">
    <property type="protein sequence ID" value="CUR60202.1"/>
    <property type="molecule type" value="Genomic_DNA"/>
</dbReference>
<sequence length="325" mass="35550">MAGMTKLEEHAGIADDASRGWLLRLWLLAVGFALVALLVSDRVGVPLRDPDGVVFRNRVTISVLLFAVFVVVDRVVRKRRWTGRDVVLALAGLLAYHVVYASYRNLKSWTAFETDRDDLLSRIDDRLFAGHSPAVLLHDLLHGMLGEQAVAQSLAYLYESFATLVAVFVVASVVFAPRVRTGFTFVASAMWLWVLGICSYYLVPSLGPFATAAQEFSHLPHTIITDKQATLLADRAALLADPSAAGGFAAISAFASLHVAFTFLILITVRGYRVRWATAVMTVVFLGTVLATIYFGWHFVIDDVVGIGLALLAARLGRLTTRARS</sequence>
<gene>
    <name evidence="3" type="ORF">NOCA270130</name>
</gene>
<protein>
    <recommendedName>
        <fullName evidence="2">Inositolphosphotransferase Aur1/Ipt1 domain-containing protein</fullName>
    </recommendedName>
</protein>
<dbReference type="Pfam" id="PF14378">
    <property type="entry name" value="PAP2_3"/>
    <property type="match status" value="1"/>
</dbReference>
<dbReference type="InterPro" id="IPR026841">
    <property type="entry name" value="Aur1/Ipt1"/>
</dbReference>
<feature type="transmembrane region" description="Helical" evidence="1">
    <location>
        <begin position="59"/>
        <end position="76"/>
    </location>
</feature>
<dbReference type="GO" id="GO:0016020">
    <property type="term" value="C:membrane"/>
    <property type="evidence" value="ECO:0007669"/>
    <property type="project" value="UniProtKB-SubCell"/>
</dbReference>
<feature type="transmembrane region" description="Helical" evidence="1">
    <location>
        <begin position="85"/>
        <end position="103"/>
    </location>
</feature>
<reference evidence="3" key="1">
    <citation type="submission" date="2015-08" db="EMBL/GenBank/DDBJ databases">
        <authorList>
            <person name="Babu N.S."/>
            <person name="Beckwith C.J."/>
            <person name="Beseler K.G."/>
            <person name="Brison A."/>
            <person name="Carone J.V."/>
            <person name="Caskin T.P."/>
            <person name="Diamond M."/>
            <person name="Durham M.E."/>
            <person name="Foxe J.M."/>
            <person name="Go M."/>
            <person name="Henderson B.A."/>
            <person name="Jones I.B."/>
            <person name="McGettigan J.A."/>
            <person name="Micheletti S.J."/>
            <person name="Nasrallah M.E."/>
            <person name="Ortiz D."/>
            <person name="Piller C.R."/>
            <person name="Privatt S.R."/>
            <person name="Schneider S.L."/>
            <person name="Sharp S."/>
            <person name="Smith T.C."/>
            <person name="Stanton J.D."/>
            <person name="Ullery H.E."/>
            <person name="Wilson R.J."/>
            <person name="Serrano M.G."/>
            <person name="Buck G."/>
            <person name="Lee V."/>
            <person name="Wang Y."/>
            <person name="Carvalho R."/>
            <person name="Voegtly L."/>
            <person name="Shi R."/>
            <person name="Duckworth R."/>
            <person name="Johnson A."/>
            <person name="Loviza R."/>
            <person name="Walstead R."/>
            <person name="Shah Z."/>
            <person name="Kiflezghi M."/>
            <person name="Wade K."/>
            <person name="Ball S.L."/>
            <person name="Bradley K.W."/>
            <person name="Asai D.J."/>
            <person name="Bowman C.A."/>
            <person name="Russell D.A."/>
            <person name="Pope W.H."/>
            <person name="Jacobs-Sera D."/>
            <person name="Hendrix R.W."/>
            <person name="Hatfull G.F."/>
        </authorList>
    </citation>
    <scope>NUCLEOTIDE SEQUENCE</scope>
</reference>
<keyword evidence="1" id="KW-0812">Transmembrane</keyword>
<organism evidence="3">
    <name type="scientific">metagenome</name>
    <dbReference type="NCBI Taxonomy" id="256318"/>
    <lineage>
        <taxon>unclassified sequences</taxon>
        <taxon>metagenomes</taxon>
    </lineage>
</organism>
<evidence type="ECO:0000256" key="1">
    <source>
        <dbReference type="SAM" id="Phobius"/>
    </source>
</evidence>
<name>A0A2P2CGT7_9ZZZZ</name>
<feature type="transmembrane region" description="Helical" evidence="1">
    <location>
        <begin position="276"/>
        <end position="297"/>
    </location>
</feature>
<evidence type="ECO:0000259" key="2">
    <source>
        <dbReference type="Pfam" id="PF14378"/>
    </source>
</evidence>
<keyword evidence="1" id="KW-1133">Transmembrane helix</keyword>
<proteinExistence type="predicted"/>
<feature type="transmembrane region" description="Helical" evidence="1">
    <location>
        <begin position="21"/>
        <end position="39"/>
    </location>
</feature>
<accession>A0A2P2CGT7</accession>
<feature type="domain" description="Inositolphosphotransferase Aur1/Ipt1" evidence="2">
    <location>
        <begin position="141"/>
        <end position="315"/>
    </location>
</feature>
<feature type="transmembrane region" description="Helical" evidence="1">
    <location>
        <begin position="248"/>
        <end position="269"/>
    </location>
</feature>
<keyword evidence="1" id="KW-0472">Membrane</keyword>
<evidence type="ECO:0000313" key="3">
    <source>
        <dbReference type="EMBL" id="CUR60202.1"/>
    </source>
</evidence>